<proteinExistence type="predicted"/>
<keyword evidence="2" id="KW-1185">Reference proteome</keyword>
<dbReference type="InterPro" id="IPR036928">
    <property type="entry name" value="AS_sf"/>
</dbReference>
<accession>A0A2P4ZW18</accession>
<evidence type="ECO:0000313" key="2">
    <source>
        <dbReference type="Proteomes" id="UP000054821"/>
    </source>
</evidence>
<dbReference type="GeneID" id="29980536"/>
<name>A0A2P4ZW18_9HYPO</name>
<organism evidence="1 2">
    <name type="scientific">Trichoderma gamsii</name>
    <dbReference type="NCBI Taxonomy" id="398673"/>
    <lineage>
        <taxon>Eukaryota</taxon>
        <taxon>Fungi</taxon>
        <taxon>Dikarya</taxon>
        <taxon>Ascomycota</taxon>
        <taxon>Pezizomycotina</taxon>
        <taxon>Sordariomycetes</taxon>
        <taxon>Hypocreomycetidae</taxon>
        <taxon>Hypocreales</taxon>
        <taxon>Hypocreaceae</taxon>
        <taxon>Trichoderma</taxon>
    </lineage>
</organism>
<protein>
    <submittedName>
        <fullName evidence="1">Uncharacterized protein</fullName>
    </submittedName>
</protein>
<dbReference type="EMBL" id="JPDN02000007">
    <property type="protein sequence ID" value="PON28475.1"/>
    <property type="molecule type" value="Genomic_DNA"/>
</dbReference>
<dbReference type="Proteomes" id="UP000054821">
    <property type="component" value="Unassembled WGS sequence"/>
</dbReference>
<evidence type="ECO:0000313" key="1">
    <source>
        <dbReference type="EMBL" id="PON28475.1"/>
    </source>
</evidence>
<dbReference type="AlphaFoldDB" id="A0A2P4ZW18"/>
<dbReference type="SUPFAM" id="SSF75304">
    <property type="entry name" value="Amidase signature (AS) enzymes"/>
    <property type="match status" value="1"/>
</dbReference>
<dbReference type="Gene3D" id="3.90.1300.10">
    <property type="entry name" value="Amidase signature (AS) domain"/>
    <property type="match status" value="1"/>
</dbReference>
<dbReference type="STRING" id="398673.A0A2P4ZW18"/>
<gene>
    <name evidence="1" type="ORF">TGAM01_v202969</name>
</gene>
<reference evidence="1 2" key="1">
    <citation type="journal article" date="2016" name="Genome Announc.">
        <title>Draft Whole-Genome Sequence of Trichoderma gamsii T6085, a Promising Biocontrol Agent of Fusarium Head Blight on Wheat.</title>
        <authorList>
            <person name="Baroncelli R."/>
            <person name="Zapparata A."/>
            <person name="Piaggeschi G."/>
            <person name="Sarrocco S."/>
            <person name="Vannacci G."/>
        </authorList>
    </citation>
    <scope>NUCLEOTIDE SEQUENCE [LARGE SCALE GENOMIC DNA]</scope>
    <source>
        <strain evidence="1 2">T6085</strain>
    </source>
</reference>
<sequence>MRPTLGAANTTGVVPYSSNWDTVGGFARTAAEFKSLAQALYGSAETEGKIHEKPNKLICLTDYWPINHEESQRVMENFVMRVENFLRVNRTNINLAETWKRTRPEGTDESISKYFHHAFDWSANLDQWTGLLQPFITEYTDKMGKPPILNPQVRFKVGYTPTVTA</sequence>
<dbReference type="RefSeq" id="XP_024406216.1">
    <property type="nucleotide sequence ID" value="XM_024549101.1"/>
</dbReference>
<comment type="caution">
    <text evidence="1">The sequence shown here is derived from an EMBL/GenBank/DDBJ whole genome shotgun (WGS) entry which is preliminary data.</text>
</comment>